<proteinExistence type="inferred from homology"/>
<keyword evidence="9" id="KW-1185">Reference proteome</keyword>
<evidence type="ECO:0000256" key="2">
    <source>
        <dbReference type="ARBA" id="ARBA00006178"/>
    </source>
</evidence>
<evidence type="ECO:0000256" key="3">
    <source>
        <dbReference type="ARBA" id="ARBA00023015"/>
    </source>
</evidence>
<evidence type="ECO:0000313" key="10">
    <source>
        <dbReference type="RefSeq" id="XP_025406116.1"/>
    </source>
</evidence>
<dbReference type="GO" id="GO:0006367">
    <property type="term" value="P:transcription initiation at RNA polymerase II promoter"/>
    <property type="evidence" value="ECO:0007669"/>
    <property type="project" value="TreeGrafter"/>
</dbReference>
<feature type="compositionally biased region" description="Low complexity" evidence="6">
    <location>
        <begin position="549"/>
        <end position="564"/>
    </location>
</feature>
<comment type="similarity">
    <text evidence="2">Belongs to the TAF4 family.</text>
</comment>
<organism evidence="8">
    <name type="scientific">Sipha flava</name>
    <name type="common">yellow sugarcane aphid</name>
    <dbReference type="NCBI Taxonomy" id="143950"/>
    <lineage>
        <taxon>Eukaryota</taxon>
        <taxon>Metazoa</taxon>
        <taxon>Ecdysozoa</taxon>
        <taxon>Arthropoda</taxon>
        <taxon>Hexapoda</taxon>
        <taxon>Insecta</taxon>
        <taxon>Pterygota</taxon>
        <taxon>Neoptera</taxon>
        <taxon>Paraneoptera</taxon>
        <taxon>Hemiptera</taxon>
        <taxon>Sternorrhyncha</taxon>
        <taxon>Aphidomorpha</taxon>
        <taxon>Aphidoidea</taxon>
        <taxon>Aphididae</taxon>
        <taxon>Sipha</taxon>
    </lineage>
</organism>
<comment type="subcellular location">
    <subcellularLocation>
        <location evidence="1">Nucleus</location>
    </subcellularLocation>
</comment>
<evidence type="ECO:0000313" key="9">
    <source>
        <dbReference type="Proteomes" id="UP000694846"/>
    </source>
</evidence>
<feature type="domain" description="TAFH" evidence="7">
    <location>
        <begin position="368"/>
        <end position="464"/>
    </location>
</feature>
<evidence type="ECO:0000256" key="5">
    <source>
        <dbReference type="ARBA" id="ARBA00023242"/>
    </source>
</evidence>
<dbReference type="Pfam" id="PF07531">
    <property type="entry name" value="TAFH"/>
    <property type="match status" value="1"/>
</dbReference>
<dbReference type="PROSITE" id="PS51119">
    <property type="entry name" value="TAFH"/>
    <property type="match status" value="1"/>
</dbReference>
<protein>
    <submittedName>
        <fullName evidence="8 10">Transcription initiation factor TFIID subunit 4</fullName>
    </submittedName>
</protein>
<feature type="compositionally biased region" description="Polar residues" evidence="6">
    <location>
        <begin position="857"/>
        <end position="870"/>
    </location>
</feature>
<keyword evidence="4" id="KW-0804">Transcription</keyword>
<dbReference type="PANTHER" id="PTHR15138">
    <property type="entry name" value="TRANSCRIPTION INITIATION FACTOR TFIID SUBUNIT 4"/>
    <property type="match status" value="1"/>
</dbReference>
<dbReference type="OrthoDB" id="21060at2759"/>
<dbReference type="EMBL" id="GGMS01017385">
    <property type="protein sequence ID" value="MBY86588.1"/>
    <property type="molecule type" value="Transcribed_RNA"/>
</dbReference>
<dbReference type="Gene3D" id="1.10.20.10">
    <property type="entry name" value="Histone, subunit A"/>
    <property type="match status" value="1"/>
</dbReference>
<dbReference type="GO" id="GO:0003743">
    <property type="term" value="F:translation initiation factor activity"/>
    <property type="evidence" value="ECO:0007669"/>
    <property type="project" value="UniProtKB-KW"/>
</dbReference>
<keyword evidence="8" id="KW-0648">Protein biosynthesis</keyword>
<dbReference type="InterPro" id="IPR045144">
    <property type="entry name" value="TAF4"/>
</dbReference>
<dbReference type="GO" id="GO:0005669">
    <property type="term" value="C:transcription factor TFIID complex"/>
    <property type="evidence" value="ECO:0007669"/>
    <property type="project" value="InterPro"/>
</dbReference>
<feature type="region of interest" description="Disordered" evidence="6">
    <location>
        <begin position="91"/>
        <end position="128"/>
    </location>
</feature>
<dbReference type="SUPFAM" id="SSF158553">
    <property type="entry name" value="TAFH domain-like"/>
    <property type="match status" value="1"/>
</dbReference>
<keyword evidence="8" id="KW-0396">Initiation factor</keyword>
<feature type="region of interest" description="Disordered" evidence="6">
    <location>
        <begin position="191"/>
        <end position="215"/>
    </location>
</feature>
<sequence>MASVKFLEEVLSKDVDENAFSAIVVSLESELVTNSTNTSVVSAGKRSHPLTGHISNAIAATTAAPQKQQQHLVNGTRAASSMNKCISASVTSNNNNSLMPGISQPDFVGQQQHQHQQHQQQQQQQQQHVVNPTLAHNYAAPQPIKLQDQVKVVYSNSANNRNYVPVNSLPNGTINSTSTGTGTAVVIKSTTHQQQQSSPPVSTMTLTGQVSSNQSPVTSNVITVSKQVAQGVVSGNSPQTILPANVQILNVNALRPQNSQGGVNKNMSRVMIPQVVGGRPGAPGLTLQTLQQAQGGHILLKTENGQYQLLRVGPAPGQGTAITQNNANFRVQSVPAVATSNVSIAGTPTTTPTQTIVQPQQAHQKVQQDNTKEKCRKFLANLLELSSKEPKPVERSVRTLIQELVDAKVEPEQFCDRLEKLLNASPQPCLIGFLKKSLPLLRQSLMLKEMVIDGIRPPLLSAVTQPTVVLANQQQTTNTQVMGNIINAASNQQTVRIMTTQQPTLTSARSNNMQHQHRIVSQQVRVQTPTGLTAVNKMGSIRIQPPVASQTGTLPPPLTSTSSPRPMSGSRQMLVKAVPIKTPTGSHIKINTTLASSTVQTSSITMPQPRIPPSPNLISQPTMINKVLTPITSVPSTIVVPPKPPLKEKEKKSFSSSAAYVGDDDINDVAAMGGVNLAEETQRILGSTEFVGTQIRSCKDEILLPQNPLVAKIKQIVNREGLEDAAADVPALVSHALAERLKDLLEKFAVVAEHRLDFNKADKRYEITRNVRGQIKCLEEIDKVERKKQDEMERELLIRAAKSRSKNEDPEQAKLKAKAKEMQRVEMEELRQREANLTALNAIGPRKKPKLEPGLSPSLQNQNSSISTNLTNRQTIPRQRIKRVTMRDTLFVLEQEKDIRRKSNFMFKPFLK</sequence>
<dbReference type="SUPFAM" id="SSF47113">
    <property type="entry name" value="Histone-fold"/>
    <property type="match status" value="1"/>
</dbReference>
<feature type="compositionally biased region" description="Low complexity" evidence="6">
    <location>
        <begin position="110"/>
        <end position="128"/>
    </location>
</feature>
<dbReference type="RefSeq" id="XP_025406116.1">
    <property type="nucleotide sequence ID" value="XM_025550331.1"/>
</dbReference>
<feature type="compositionally biased region" description="Polar residues" evidence="6">
    <location>
        <begin position="206"/>
        <end position="215"/>
    </location>
</feature>
<dbReference type="InterPro" id="IPR009072">
    <property type="entry name" value="Histone-fold"/>
</dbReference>
<accession>A0A2S2R9F5</accession>
<dbReference type="Gene3D" id="1.20.120.1110">
    <property type="entry name" value="TAFH/NHR1 domain"/>
    <property type="match status" value="1"/>
</dbReference>
<feature type="region of interest" description="Disordered" evidence="6">
    <location>
        <begin position="845"/>
        <end position="870"/>
    </location>
</feature>
<dbReference type="InterPro" id="IPR007900">
    <property type="entry name" value="TAF4_C"/>
</dbReference>
<dbReference type="CDD" id="cd08045">
    <property type="entry name" value="HFD_TAF4"/>
    <property type="match status" value="1"/>
</dbReference>
<gene>
    <name evidence="8" type="primary">Taf4</name>
    <name evidence="10" type="synonym">LOC112680291</name>
    <name evidence="8" type="ORF">g.13116</name>
</gene>
<dbReference type="GO" id="GO:0046982">
    <property type="term" value="F:protein heterodimerization activity"/>
    <property type="evidence" value="ECO:0007669"/>
    <property type="project" value="InterPro"/>
</dbReference>
<dbReference type="InterPro" id="IPR037249">
    <property type="entry name" value="TAFH/NHR1_dom_sf"/>
</dbReference>
<dbReference type="GO" id="GO:0003677">
    <property type="term" value="F:DNA binding"/>
    <property type="evidence" value="ECO:0007669"/>
    <property type="project" value="TreeGrafter"/>
</dbReference>
<dbReference type="PANTHER" id="PTHR15138:SF14">
    <property type="entry name" value="TRANSCRIPTION INITIATION FACTOR TFIID SUBUNIT 4"/>
    <property type="match status" value="1"/>
</dbReference>
<feature type="region of interest" description="Disordered" evidence="6">
    <location>
        <begin position="546"/>
        <end position="570"/>
    </location>
</feature>
<evidence type="ECO:0000256" key="4">
    <source>
        <dbReference type="ARBA" id="ARBA00023163"/>
    </source>
</evidence>
<keyword evidence="5" id="KW-0539">Nucleus</keyword>
<dbReference type="AlphaFoldDB" id="A0A2S2R9F5"/>
<dbReference type="FunFam" id="1.20.120.1110:FF:000004">
    <property type="entry name" value="TBP-associated factor 4, isoform F"/>
    <property type="match status" value="1"/>
</dbReference>
<keyword evidence="3" id="KW-0805">Transcription regulation</keyword>
<evidence type="ECO:0000256" key="1">
    <source>
        <dbReference type="ARBA" id="ARBA00004123"/>
    </source>
</evidence>
<dbReference type="SMART" id="SM00549">
    <property type="entry name" value="TAFH"/>
    <property type="match status" value="1"/>
</dbReference>
<evidence type="ECO:0000259" key="7">
    <source>
        <dbReference type="PROSITE" id="PS51119"/>
    </source>
</evidence>
<dbReference type="Pfam" id="PF05236">
    <property type="entry name" value="TAF4"/>
    <property type="match status" value="1"/>
</dbReference>
<dbReference type="GO" id="GO:0016251">
    <property type="term" value="F:RNA polymerase II general transcription initiation factor activity"/>
    <property type="evidence" value="ECO:0007669"/>
    <property type="project" value="TreeGrafter"/>
</dbReference>
<evidence type="ECO:0000313" key="8">
    <source>
        <dbReference type="EMBL" id="MBY86588.1"/>
    </source>
</evidence>
<reference evidence="10" key="2">
    <citation type="submission" date="2025-04" db="UniProtKB">
        <authorList>
            <consortium name="RefSeq"/>
        </authorList>
    </citation>
    <scope>IDENTIFICATION</scope>
    <source>
        <tissue evidence="10">Whole body</tissue>
    </source>
</reference>
<reference evidence="8" key="1">
    <citation type="submission" date="2018-04" db="EMBL/GenBank/DDBJ databases">
        <title>Transcriptome assembly of Sipha flava.</title>
        <authorList>
            <person name="Scully E.D."/>
            <person name="Geib S.M."/>
            <person name="Palmer N.A."/>
            <person name="Koch K."/>
            <person name="Bradshaw J."/>
            <person name="Heng-Moss T."/>
            <person name="Sarath G."/>
        </authorList>
    </citation>
    <scope>NUCLEOTIDE SEQUENCE</scope>
</reference>
<feature type="compositionally biased region" description="Low complexity" evidence="6">
    <location>
        <begin position="191"/>
        <end position="205"/>
    </location>
</feature>
<dbReference type="Proteomes" id="UP000694846">
    <property type="component" value="Unplaced"/>
</dbReference>
<dbReference type="InterPro" id="IPR003894">
    <property type="entry name" value="TAFH_NHR1"/>
</dbReference>
<evidence type="ECO:0000256" key="6">
    <source>
        <dbReference type="SAM" id="MobiDB-lite"/>
    </source>
</evidence>
<name>A0A2S2R9F5_9HEMI</name>